<dbReference type="InterPro" id="IPR056739">
    <property type="entry name" value="NfeD_membrane"/>
</dbReference>
<evidence type="ECO:0000313" key="9">
    <source>
        <dbReference type="Proteomes" id="UP000662783"/>
    </source>
</evidence>
<accession>A0A974WKH0</accession>
<reference evidence="8" key="1">
    <citation type="submission" date="2021-02" db="EMBL/GenBank/DDBJ databases">
        <title>Fulvivirga sp. S481 isolated from sea water.</title>
        <authorList>
            <person name="Bae S.S."/>
            <person name="Baek K."/>
        </authorList>
    </citation>
    <scope>NUCLEOTIDE SEQUENCE</scope>
    <source>
        <strain evidence="8">S481</strain>
    </source>
</reference>
<dbReference type="GO" id="GO:0005886">
    <property type="term" value="C:plasma membrane"/>
    <property type="evidence" value="ECO:0007669"/>
    <property type="project" value="TreeGrafter"/>
</dbReference>
<comment type="subcellular location">
    <subcellularLocation>
        <location evidence="1">Membrane</location>
        <topology evidence="1">Multi-pass membrane protein</topology>
    </subcellularLocation>
</comment>
<dbReference type="Pfam" id="PF01957">
    <property type="entry name" value="NfeD"/>
    <property type="match status" value="1"/>
</dbReference>
<sequence length="156" mass="16820">MGEWITVIALVVAGILLLIAEVLFVPGTTLVGILGVGCAIFGVYLSFEYFGTATASWFTVGSTIGFALALYYSFKSKTWERFSLKDTNSGKVNENLTSTLEVGLEGIAISSLKPVGKAEIKDVVYEVKTLGEYVDSGQSLKIIKIDKNNIIVEPIN</sequence>
<organism evidence="8 9">
    <name type="scientific">Fulvivirga lutea</name>
    <dbReference type="NCBI Taxonomy" id="2810512"/>
    <lineage>
        <taxon>Bacteria</taxon>
        <taxon>Pseudomonadati</taxon>
        <taxon>Bacteroidota</taxon>
        <taxon>Cytophagia</taxon>
        <taxon>Cytophagales</taxon>
        <taxon>Fulvivirgaceae</taxon>
        <taxon>Fulvivirga</taxon>
    </lineage>
</organism>
<evidence type="ECO:0000256" key="5">
    <source>
        <dbReference type="SAM" id="Phobius"/>
    </source>
</evidence>
<dbReference type="InterPro" id="IPR002810">
    <property type="entry name" value="NfeD-like_C"/>
</dbReference>
<dbReference type="EMBL" id="CP070608">
    <property type="protein sequence ID" value="QSE98837.1"/>
    <property type="molecule type" value="Genomic_DNA"/>
</dbReference>
<dbReference type="Gene3D" id="2.40.50.140">
    <property type="entry name" value="Nucleic acid-binding proteins"/>
    <property type="match status" value="1"/>
</dbReference>
<dbReference type="PANTHER" id="PTHR33507">
    <property type="entry name" value="INNER MEMBRANE PROTEIN YBBJ"/>
    <property type="match status" value="1"/>
</dbReference>
<evidence type="ECO:0000259" key="6">
    <source>
        <dbReference type="Pfam" id="PF01957"/>
    </source>
</evidence>
<gene>
    <name evidence="8" type="ORF">JR347_07090</name>
</gene>
<dbReference type="InterPro" id="IPR012340">
    <property type="entry name" value="NA-bd_OB-fold"/>
</dbReference>
<feature type="domain" description="NfeD integral membrane" evidence="7">
    <location>
        <begin position="6"/>
        <end position="70"/>
    </location>
</feature>
<evidence type="ECO:0008006" key="10">
    <source>
        <dbReference type="Google" id="ProtNLM"/>
    </source>
</evidence>
<keyword evidence="4 5" id="KW-0472">Membrane</keyword>
<name>A0A974WKH0_9BACT</name>
<feature type="transmembrane region" description="Helical" evidence="5">
    <location>
        <begin position="53"/>
        <end position="74"/>
    </location>
</feature>
<evidence type="ECO:0000256" key="4">
    <source>
        <dbReference type="ARBA" id="ARBA00023136"/>
    </source>
</evidence>
<feature type="domain" description="NfeD-like C-terminal" evidence="6">
    <location>
        <begin position="102"/>
        <end position="154"/>
    </location>
</feature>
<dbReference type="Proteomes" id="UP000662783">
    <property type="component" value="Chromosome"/>
</dbReference>
<dbReference type="PANTHER" id="PTHR33507:SF3">
    <property type="entry name" value="INNER MEMBRANE PROTEIN YBBJ"/>
    <property type="match status" value="1"/>
</dbReference>
<protein>
    <recommendedName>
        <fullName evidence="10">NfeD-like C-terminal domain-containing protein</fullName>
    </recommendedName>
</protein>
<feature type="transmembrane region" description="Helical" evidence="5">
    <location>
        <begin position="6"/>
        <end position="25"/>
    </location>
</feature>
<feature type="transmembrane region" description="Helical" evidence="5">
    <location>
        <begin position="30"/>
        <end position="47"/>
    </location>
</feature>
<evidence type="ECO:0000256" key="3">
    <source>
        <dbReference type="ARBA" id="ARBA00022989"/>
    </source>
</evidence>
<keyword evidence="2 5" id="KW-0812">Transmembrane</keyword>
<evidence type="ECO:0000259" key="7">
    <source>
        <dbReference type="Pfam" id="PF24961"/>
    </source>
</evidence>
<evidence type="ECO:0000256" key="1">
    <source>
        <dbReference type="ARBA" id="ARBA00004141"/>
    </source>
</evidence>
<evidence type="ECO:0000256" key="2">
    <source>
        <dbReference type="ARBA" id="ARBA00022692"/>
    </source>
</evidence>
<dbReference type="AlphaFoldDB" id="A0A974WKH0"/>
<proteinExistence type="predicted"/>
<keyword evidence="3 5" id="KW-1133">Transmembrane helix</keyword>
<dbReference type="KEGG" id="fuv:JR347_07090"/>
<evidence type="ECO:0000313" key="8">
    <source>
        <dbReference type="EMBL" id="QSE98837.1"/>
    </source>
</evidence>
<keyword evidence="9" id="KW-1185">Reference proteome</keyword>
<dbReference type="InterPro" id="IPR052165">
    <property type="entry name" value="Membrane_assoc_protease"/>
</dbReference>
<dbReference type="RefSeq" id="WP_205723351.1">
    <property type="nucleotide sequence ID" value="NZ_CP070608.1"/>
</dbReference>
<dbReference type="Pfam" id="PF24961">
    <property type="entry name" value="NfeD_membrane"/>
    <property type="match status" value="1"/>
</dbReference>